<reference evidence="1" key="1">
    <citation type="journal article" date="2017" name="Nature">
        <title>The sunflower genome provides insights into oil metabolism, flowering and Asterid evolution.</title>
        <authorList>
            <person name="Badouin H."/>
            <person name="Gouzy J."/>
            <person name="Grassa C.J."/>
            <person name="Murat F."/>
            <person name="Staton S.E."/>
            <person name="Cottret L."/>
            <person name="Lelandais-Briere C."/>
            <person name="Owens G.L."/>
            <person name="Carrere S."/>
            <person name="Mayjonade B."/>
            <person name="Legrand L."/>
            <person name="Gill N."/>
            <person name="Kane N.C."/>
            <person name="Bowers J.E."/>
            <person name="Hubner S."/>
            <person name="Bellec A."/>
            <person name="Berard A."/>
            <person name="Berges H."/>
            <person name="Blanchet N."/>
            <person name="Boniface M.C."/>
            <person name="Brunel D."/>
            <person name="Catrice O."/>
            <person name="Chaidir N."/>
            <person name="Claudel C."/>
            <person name="Donnadieu C."/>
            <person name="Faraut T."/>
            <person name="Fievet G."/>
            <person name="Helmstetter N."/>
            <person name="King M."/>
            <person name="Knapp S.J."/>
            <person name="Lai Z."/>
            <person name="Le Paslier M.C."/>
            <person name="Lippi Y."/>
            <person name="Lorenzon L."/>
            <person name="Mandel J.R."/>
            <person name="Marage G."/>
            <person name="Marchand G."/>
            <person name="Marquand E."/>
            <person name="Bret-Mestries E."/>
            <person name="Morien E."/>
            <person name="Nambeesan S."/>
            <person name="Nguyen T."/>
            <person name="Pegot-Espagnet P."/>
            <person name="Pouilly N."/>
            <person name="Raftis F."/>
            <person name="Sallet E."/>
            <person name="Schiex T."/>
            <person name="Thomas J."/>
            <person name="Vandecasteele C."/>
            <person name="Vares D."/>
            <person name="Vear F."/>
            <person name="Vautrin S."/>
            <person name="Crespi M."/>
            <person name="Mangin B."/>
            <person name="Burke J.M."/>
            <person name="Salse J."/>
            <person name="Munos S."/>
            <person name="Vincourt P."/>
            <person name="Rieseberg L.H."/>
            <person name="Langlade N.B."/>
        </authorList>
    </citation>
    <scope>NUCLEOTIDE SEQUENCE</scope>
    <source>
        <tissue evidence="1">Leaves</tissue>
    </source>
</reference>
<accession>A0A9K3E0J5</accession>
<dbReference type="AlphaFoldDB" id="A0A9K3E0J5"/>
<reference evidence="1" key="2">
    <citation type="submission" date="2020-06" db="EMBL/GenBank/DDBJ databases">
        <title>Helianthus annuus Genome sequencing and assembly Release 2.</title>
        <authorList>
            <person name="Gouzy J."/>
            <person name="Langlade N."/>
            <person name="Munos S."/>
        </authorList>
    </citation>
    <scope>NUCLEOTIDE SEQUENCE</scope>
    <source>
        <tissue evidence="1">Leaves</tissue>
    </source>
</reference>
<organism evidence="1 2">
    <name type="scientific">Helianthus annuus</name>
    <name type="common">Common sunflower</name>
    <dbReference type="NCBI Taxonomy" id="4232"/>
    <lineage>
        <taxon>Eukaryota</taxon>
        <taxon>Viridiplantae</taxon>
        <taxon>Streptophyta</taxon>
        <taxon>Embryophyta</taxon>
        <taxon>Tracheophyta</taxon>
        <taxon>Spermatophyta</taxon>
        <taxon>Magnoliopsida</taxon>
        <taxon>eudicotyledons</taxon>
        <taxon>Gunneridae</taxon>
        <taxon>Pentapetalae</taxon>
        <taxon>asterids</taxon>
        <taxon>campanulids</taxon>
        <taxon>Asterales</taxon>
        <taxon>Asteraceae</taxon>
        <taxon>Asteroideae</taxon>
        <taxon>Heliantheae alliance</taxon>
        <taxon>Heliantheae</taxon>
        <taxon>Helianthus</taxon>
    </lineage>
</organism>
<sequence length="69" mass="8638">MNISERSQPLFIFVFLTYQMKFRVRVCSFIKRMNINEFSAEWFTNCWLNVRFVYSPKKLVFSWDHFWIN</sequence>
<dbReference type="EMBL" id="MNCJ02000330">
    <property type="protein sequence ID" value="KAF5764737.1"/>
    <property type="molecule type" value="Genomic_DNA"/>
</dbReference>
<name>A0A9K3E0J5_HELAN</name>
<evidence type="ECO:0000313" key="1">
    <source>
        <dbReference type="EMBL" id="KAF5764737.1"/>
    </source>
</evidence>
<dbReference type="Proteomes" id="UP000215914">
    <property type="component" value="Unassembled WGS sequence"/>
</dbReference>
<protein>
    <submittedName>
        <fullName evidence="1">Uncharacterized protein</fullName>
    </submittedName>
</protein>
<evidence type="ECO:0000313" key="2">
    <source>
        <dbReference type="Proteomes" id="UP000215914"/>
    </source>
</evidence>
<comment type="caution">
    <text evidence="1">The sequence shown here is derived from an EMBL/GenBank/DDBJ whole genome shotgun (WGS) entry which is preliminary data.</text>
</comment>
<keyword evidence="2" id="KW-1185">Reference proteome</keyword>
<proteinExistence type="predicted"/>
<gene>
    <name evidence="1" type="ORF">HanXRQr2_Chr15g0695521</name>
</gene>
<dbReference type="Gramene" id="mRNA:HanXRQr2_Chr15g0695521">
    <property type="protein sequence ID" value="CDS:HanXRQr2_Chr15g0695521.1"/>
    <property type="gene ID" value="HanXRQr2_Chr15g0695521"/>
</dbReference>